<dbReference type="PANTHER" id="PTHR37750">
    <property type="entry name" value="COX19-LIKE CHCH FAMILY PROTEIN"/>
    <property type="match status" value="1"/>
</dbReference>
<dbReference type="SMR" id="A0A444ZZF5"/>
<gene>
    <name evidence="1" type="ORF">Ahy_B03g064370</name>
</gene>
<dbReference type="Gramene" id="arahy.Tifrunner.gnm2.ann2.Ah13g398300.1">
    <property type="protein sequence ID" value="arahy.Tifrunner.gnm2.ann2.Ah13g398300.1-CDS"/>
    <property type="gene ID" value="arahy.Tifrunner.gnm2.ann2.Ah13g398300"/>
</dbReference>
<dbReference type="PANTHER" id="PTHR37750:SF1">
    <property type="entry name" value="COX19-LIKE CHCH FAMILY PROTEIN"/>
    <property type="match status" value="1"/>
</dbReference>
<keyword evidence="2" id="KW-1185">Reference proteome</keyword>
<proteinExistence type="predicted"/>
<evidence type="ECO:0000313" key="1">
    <source>
        <dbReference type="EMBL" id="RYR19553.1"/>
    </source>
</evidence>
<dbReference type="Proteomes" id="UP000289738">
    <property type="component" value="Chromosome B03"/>
</dbReference>
<organism evidence="1 2">
    <name type="scientific">Arachis hypogaea</name>
    <name type="common">Peanut</name>
    <dbReference type="NCBI Taxonomy" id="3818"/>
    <lineage>
        <taxon>Eukaryota</taxon>
        <taxon>Viridiplantae</taxon>
        <taxon>Streptophyta</taxon>
        <taxon>Embryophyta</taxon>
        <taxon>Tracheophyta</taxon>
        <taxon>Spermatophyta</taxon>
        <taxon>Magnoliopsida</taxon>
        <taxon>eudicotyledons</taxon>
        <taxon>Gunneridae</taxon>
        <taxon>Pentapetalae</taxon>
        <taxon>rosids</taxon>
        <taxon>fabids</taxon>
        <taxon>Fabales</taxon>
        <taxon>Fabaceae</taxon>
        <taxon>Papilionoideae</taxon>
        <taxon>50 kb inversion clade</taxon>
        <taxon>dalbergioids sensu lato</taxon>
        <taxon>Dalbergieae</taxon>
        <taxon>Pterocarpus clade</taxon>
        <taxon>Arachis</taxon>
    </lineage>
</organism>
<name>A0A444ZZF5_ARAHY</name>
<protein>
    <recommendedName>
        <fullName evidence="3">CHCH domain-containing protein</fullName>
    </recommendedName>
</protein>
<dbReference type="PROSITE" id="PS51808">
    <property type="entry name" value="CHCH"/>
    <property type="match status" value="1"/>
</dbReference>
<comment type="caution">
    <text evidence="1">The sequence shown here is derived from an EMBL/GenBank/DDBJ whole genome shotgun (WGS) entry which is preliminary data.</text>
</comment>
<dbReference type="SUPFAM" id="SSF47072">
    <property type="entry name" value="Cysteine alpha-hairpin motif"/>
    <property type="match status" value="1"/>
</dbReference>
<evidence type="ECO:0000313" key="2">
    <source>
        <dbReference type="Proteomes" id="UP000289738"/>
    </source>
</evidence>
<dbReference type="InterPro" id="IPR009069">
    <property type="entry name" value="Cys_alpha_HP_mot_SF"/>
</dbReference>
<dbReference type="Gene3D" id="1.10.287.1130">
    <property type="entry name" value="CytochromE C oxidase copper chaperone"/>
    <property type="match status" value="1"/>
</dbReference>
<sequence length="70" mass="7729">MESGNGKGQEAVCGEEALQLLNCVTETPFNQEKCQHLLHSLRQCVLAKKVKKFSLAGQDQQETKPNSKKA</sequence>
<accession>A0A444ZZF5</accession>
<dbReference type="EMBL" id="SDMP01000013">
    <property type="protein sequence ID" value="RYR19553.1"/>
    <property type="molecule type" value="Genomic_DNA"/>
</dbReference>
<dbReference type="AlphaFoldDB" id="A0A444ZZF5"/>
<evidence type="ECO:0008006" key="3">
    <source>
        <dbReference type="Google" id="ProtNLM"/>
    </source>
</evidence>
<reference evidence="1 2" key="1">
    <citation type="submission" date="2019-01" db="EMBL/GenBank/DDBJ databases">
        <title>Sequencing of cultivated peanut Arachis hypogaea provides insights into genome evolution and oil improvement.</title>
        <authorList>
            <person name="Chen X."/>
        </authorList>
    </citation>
    <scope>NUCLEOTIDE SEQUENCE [LARGE SCALE GENOMIC DNA]</scope>
    <source>
        <strain evidence="2">cv. Fuhuasheng</strain>
        <tissue evidence="1">Leaves</tissue>
    </source>
</reference>